<evidence type="ECO:0000256" key="9">
    <source>
        <dbReference type="ARBA" id="ARBA00022833"/>
    </source>
</evidence>
<keyword evidence="5" id="KW-0479">Metal-binding</keyword>
<dbReference type="Proteomes" id="UP000076727">
    <property type="component" value="Unassembled WGS sequence"/>
</dbReference>
<dbReference type="SUPFAM" id="SSF48452">
    <property type="entry name" value="TPR-like"/>
    <property type="match status" value="1"/>
</dbReference>
<keyword evidence="8 14" id="KW-0802">TPR repeat</keyword>
<dbReference type="GO" id="GO:0005874">
    <property type="term" value="C:microtubule"/>
    <property type="evidence" value="ECO:0007669"/>
    <property type="project" value="UniProtKB-KW"/>
</dbReference>
<dbReference type="STRING" id="1314783.A0A165M2J0"/>
<evidence type="ECO:0000256" key="4">
    <source>
        <dbReference type="ARBA" id="ARBA00022701"/>
    </source>
</evidence>
<dbReference type="InterPro" id="IPR002893">
    <property type="entry name" value="Znf_MYND"/>
</dbReference>
<dbReference type="Pfam" id="PF13424">
    <property type="entry name" value="TPR_12"/>
    <property type="match status" value="1"/>
</dbReference>
<feature type="repeat" description="TPR" evidence="14">
    <location>
        <begin position="69"/>
        <end position="102"/>
    </location>
</feature>
<dbReference type="InterPro" id="IPR013289">
    <property type="entry name" value="CBFA2T1/2/3"/>
</dbReference>
<evidence type="ECO:0000256" key="1">
    <source>
        <dbReference type="ARBA" id="ARBA00004245"/>
    </source>
</evidence>
<evidence type="ECO:0000256" key="11">
    <source>
        <dbReference type="ARBA" id="ARBA00023175"/>
    </source>
</evidence>
<evidence type="ECO:0000256" key="7">
    <source>
        <dbReference type="ARBA" id="ARBA00022771"/>
    </source>
</evidence>
<organism evidence="16 17">
    <name type="scientific">Daedalea quercina L-15889</name>
    <dbReference type="NCBI Taxonomy" id="1314783"/>
    <lineage>
        <taxon>Eukaryota</taxon>
        <taxon>Fungi</taxon>
        <taxon>Dikarya</taxon>
        <taxon>Basidiomycota</taxon>
        <taxon>Agaricomycotina</taxon>
        <taxon>Agaricomycetes</taxon>
        <taxon>Polyporales</taxon>
        <taxon>Fomitopsis</taxon>
    </lineage>
</organism>
<keyword evidence="10" id="KW-0175">Coiled coil</keyword>
<keyword evidence="9" id="KW-0862">Zinc</keyword>
<dbReference type="PROSITE" id="PS50865">
    <property type="entry name" value="ZF_MYND_2"/>
    <property type="match status" value="1"/>
</dbReference>
<dbReference type="GO" id="GO:0005871">
    <property type="term" value="C:kinesin complex"/>
    <property type="evidence" value="ECO:0007669"/>
    <property type="project" value="InterPro"/>
</dbReference>
<dbReference type="EMBL" id="KV429111">
    <property type="protein sequence ID" value="KZT65161.1"/>
    <property type="molecule type" value="Genomic_DNA"/>
</dbReference>
<dbReference type="PANTHER" id="PTHR45783">
    <property type="entry name" value="KINESIN LIGHT CHAIN"/>
    <property type="match status" value="1"/>
</dbReference>
<gene>
    <name evidence="16" type="ORF">DAEQUDRAFT_697653</name>
</gene>
<reference evidence="16 17" key="1">
    <citation type="journal article" date="2016" name="Mol. Biol. Evol.">
        <title>Comparative Genomics of Early-Diverging Mushroom-Forming Fungi Provides Insights into the Origins of Lignocellulose Decay Capabilities.</title>
        <authorList>
            <person name="Nagy L.G."/>
            <person name="Riley R."/>
            <person name="Tritt A."/>
            <person name="Adam C."/>
            <person name="Daum C."/>
            <person name="Floudas D."/>
            <person name="Sun H."/>
            <person name="Yadav J.S."/>
            <person name="Pangilinan J."/>
            <person name="Larsson K.H."/>
            <person name="Matsuura K."/>
            <person name="Barry K."/>
            <person name="Labutti K."/>
            <person name="Kuo R."/>
            <person name="Ohm R.A."/>
            <person name="Bhattacharya S.S."/>
            <person name="Shirouzu T."/>
            <person name="Yoshinaga Y."/>
            <person name="Martin F.M."/>
            <person name="Grigoriev I.V."/>
            <person name="Hibbett D.S."/>
        </authorList>
    </citation>
    <scope>NUCLEOTIDE SEQUENCE [LARGE SCALE GENOMIC DNA]</scope>
    <source>
        <strain evidence="16 17">L-15889</strain>
    </source>
</reference>
<dbReference type="PROSITE" id="PS50005">
    <property type="entry name" value="TPR"/>
    <property type="match status" value="1"/>
</dbReference>
<keyword evidence="3" id="KW-0963">Cytoplasm</keyword>
<protein>
    <recommendedName>
        <fullName evidence="15">MYND-type domain-containing protein</fullName>
    </recommendedName>
</protein>
<evidence type="ECO:0000256" key="12">
    <source>
        <dbReference type="ARBA" id="ARBA00023212"/>
    </source>
</evidence>
<evidence type="ECO:0000256" key="2">
    <source>
        <dbReference type="ARBA" id="ARBA00009622"/>
    </source>
</evidence>
<dbReference type="GO" id="GO:0042802">
    <property type="term" value="F:identical protein binding"/>
    <property type="evidence" value="ECO:0007669"/>
    <property type="project" value="InterPro"/>
</dbReference>
<name>A0A165M2J0_9APHY</name>
<accession>A0A165M2J0</accession>
<dbReference type="AlphaFoldDB" id="A0A165M2J0"/>
<dbReference type="PRINTS" id="PR01875">
    <property type="entry name" value="ETOFAMILY"/>
</dbReference>
<evidence type="ECO:0000256" key="3">
    <source>
        <dbReference type="ARBA" id="ARBA00022490"/>
    </source>
</evidence>
<dbReference type="PANTHER" id="PTHR45783:SF3">
    <property type="entry name" value="KINESIN LIGHT CHAIN"/>
    <property type="match status" value="1"/>
</dbReference>
<dbReference type="GO" id="GO:0019894">
    <property type="term" value="F:kinesin binding"/>
    <property type="evidence" value="ECO:0007669"/>
    <property type="project" value="TreeGrafter"/>
</dbReference>
<dbReference type="GO" id="GO:0007018">
    <property type="term" value="P:microtubule-based movement"/>
    <property type="evidence" value="ECO:0007669"/>
    <property type="project" value="TreeGrafter"/>
</dbReference>
<evidence type="ECO:0000256" key="13">
    <source>
        <dbReference type="PROSITE-ProRule" id="PRU00134"/>
    </source>
</evidence>
<evidence type="ECO:0000256" key="10">
    <source>
        <dbReference type="ARBA" id="ARBA00023054"/>
    </source>
</evidence>
<keyword evidence="4" id="KW-0493">Microtubule</keyword>
<evidence type="ECO:0000256" key="5">
    <source>
        <dbReference type="ARBA" id="ARBA00022723"/>
    </source>
</evidence>
<dbReference type="OrthoDB" id="1917726at2759"/>
<keyword evidence="6" id="KW-0677">Repeat</keyword>
<dbReference type="GO" id="GO:0005737">
    <property type="term" value="C:cytoplasm"/>
    <property type="evidence" value="ECO:0007669"/>
    <property type="project" value="TreeGrafter"/>
</dbReference>
<dbReference type="InterPro" id="IPR019734">
    <property type="entry name" value="TPR_rpt"/>
</dbReference>
<dbReference type="InterPro" id="IPR002151">
    <property type="entry name" value="Kinesin_light"/>
</dbReference>
<dbReference type="Gene3D" id="6.10.140.2220">
    <property type="match status" value="1"/>
</dbReference>
<keyword evidence="17" id="KW-1185">Reference proteome</keyword>
<evidence type="ECO:0000256" key="6">
    <source>
        <dbReference type="ARBA" id="ARBA00022737"/>
    </source>
</evidence>
<comment type="subcellular location">
    <subcellularLocation>
        <location evidence="1">Cytoplasm</location>
        <location evidence="1">Cytoskeleton</location>
    </subcellularLocation>
</comment>
<dbReference type="SMART" id="SM00028">
    <property type="entry name" value="TPR"/>
    <property type="match status" value="2"/>
</dbReference>
<evidence type="ECO:0000259" key="15">
    <source>
        <dbReference type="PROSITE" id="PS50865"/>
    </source>
</evidence>
<keyword evidence="11" id="KW-0505">Motor protein</keyword>
<dbReference type="Pfam" id="PF01753">
    <property type="entry name" value="zf-MYND"/>
    <property type="match status" value="1"/>
</dbReference>
<dbReference type="InterPro" id="IPR011990">
    <property type="entry name" value="TPR-like_helical_dom_sf"/>
</dbReference>
<dbReference type="Gene3D" id="1.25.40.10">
    <property type="entry name" value="Tetratricopeptide repeat domain"/>
    <property type="match status" value="1"/>
</dbReference>
<dbReference type="GO" id="GO:0008270">
    <property type="term" value="F:zinc ion binding"/>
    <property type="evidence" value="ECO:0007669"/>
    <property type="project" value="UniProtKB-KW"/>
</dbReference>
<keyword evidence="7 13" id="KW-0863">Zinc-finger</keyword>
<feature type="domain" description="MYND-type" evidence="15">
    <location>
        <begin position="147"/>
        <end position="188"/>
    </location>
</feature>
<dbReference type="Pfam" id="PF07721">
    <property type="entry name" value="TPR_4"/>
    <property type="match status" value="1"/>
</dbReference>
<dbReference type="InterPro" id="IPR011717">
    <property type="entry name" value="TPR-4"/>
</dbReference>
<comment type="similarity">
    <text evidence="2">Belongs to the kinesin light chain family.</text>
</comment>
<evidence type="ECO:0000256" key="14">
    <source>
        <dbReference type="PROSITE-ProRule" id="PRU00339"/>
    </source>
</evidence>
<evidence type="ECO:0000313" key="16">
    <source>
        <dbReference type="EMBL" id="KZT65161.1"/>
    </source>
</evidence>
<evidence type="ECO:0000313" key="17">
    <source>
        <dbReference type="Proteomes" id="UP000076727"/>
    </source>
</evidence>
<evidence type="ECO:0000256" key="8">
    <source>
        <dbReference type="ARBA" id="ARBA00022803"/>
    </source>
</evidence>
<keyword evidence="12" id="KW-0206">Cytoskeleton</keyword>
<sequence length="197" mass="22207">MSKKSKPVRFDATVNPSVDHTLAIAEGSHLNNLAQRLMGLGRYEEAEPLHKQAIEVKERGLGKDHITTALSYNALGETYIELGRLDEAEIFLQKALDIRQASTRSIDDIDAAVTRENLGVVYEMRGDLPRARQMRRVGAPDNMLCAYNKCELYKVKRRNLLQCGGCKSIYYCGAGCQSKDWKRHKKYCKRDASKQAA</sequence>
<dbReference type="GO" id="GO:0003714">
    <property type="term" value="F:transcription corepressor activity"/>
    <property type="evidence" value="ECO:0007669"/>
    <property type="project" value="InterPro"/>
</dbReference>
<proteinExistence type="inferred from homology"/>
<dbReference type="SUPFAM" id="SSF144232">
    <property type="entry name" value="HIT/MYND zinc finger-like"/>
    <property type="match status" value="1"/>
</dbReference>